<feature type="compositionally biased region" description="Basic and acidic residues" evidence="1">
    <location>
        <begin position="12"/>
        <end position="23"/>
    </location>
</feature>
<keyword evidence="3" id="KW-1185">Reference proteome</keyword>
<accession>A0ABN7WYQ3</accession>
<name>A0ABN7WYQ3_GIGMA</name>
<protein>
    <submittedName>
        <fullName evidence="2">33388_t:CDS:1</fullName>
    </submittedName>
</protein>
<proteinExistence type="predicted"/>
<dbReference type="Proteomes" id="UP000789901">
    <property type="component" value="Unassembled WGS sequence"/>
</dbReference>
<gene>
    <name evidence="2" type="ORF">GMARGA_LOCUS36834</name>
</gene>
<evidence type="ECO:0000313" key="3">
    <source>
        <dbReference type="Proteomes" id="UP000789901"/>
    </source>
</evidence>
<reference evidence="2 3" key="1">
    <citation type="submission" date="2021-06" db="EMBL/GenBank/DDBJ databases">
        <authorList>
            <person name="Kallberg Y."/>
            <person name="Tangrot J."/>
            <person name="Rosling A."/>
        </authorList>
    </citation>
    <scope>NUCLEOTIDE SEQUENCE [LARGE SCALE GENOMIC DNA]</scope>
    <source>
        <strain evidence="2 3">120-4 pot B 10/14</strain>
    </source>
</reference>
<evidence type="ECO:0000256" key="1">
    <source>
        <dbReference type="SAM" id="MobiDB-lite"/>
    </source>
</evidence>
<comment type="caution">
    <text evidence="2">The sequence shown here is derived from an EMBL/GenBank/DDBJ whole genome shotgun (WGS) entry which is preliminary data.</text>
</comment>
<feature type="non-terminal residue" evidence="2">
    <location>
        <position position="175"/>
    </location>
</feature>
<feature type="region of interest" description="Disordered" evidence="1">
    <location>
        <begin position="1"/>
        <end position="26"/>
    </location>
</feature>
<sequence>YDKDTGYGSEEQSSRSKGIDVRVSRKRKDLSSQMGLGSMVADATPYPDQLYSFVCGLDVIHKGVFRGGRTVKEPKLAVPSSKRLLALPLEVDTLVYFLVWLDLVHSFSGYVDFLAAVLREHLEYHFSDPSKDYRVKRIFKALVKEYKKDKEPRWPCDLLTVSALRQFVDKKPQCM</sequence>
<feature type="non-terminal residue" evidence="2">
    <location>
        <position position="1"/>
    </location>
</feature>
<evidence type="ECO:0000313" key="2">
    <source>
        <dbReference type="EMBL" id="CAG8843981.1"/>
    </source>
</evidence>
<dbReference type="EMBL" id="CAJVQB010074239">
    <property type="protein sequence ID" value="CAG8843981.1"/>
    <property type="molecule type" value="Genomic_DNA"/>
</dbReference>
<organism evidence="2 3">
    <name type="scientific">Gigaspora margarita</name>
    <dbReference type="NCBI Taxonomy" id="4874"/>
    <lineage>
        <taxon>Eukaryota</taxon>
        <taxon>Fungi</taxon>
        <taxon>Fungi incertae sedis</taxon>
        <taxon>Mucoromycota</taxon>
        <taxon>Glomeromycotina</taxon>
        <taxon>Glomeromycetes</taxon>
        <taxon>Diversisporales</taxon>
        <taxon>Gigasporaceae</taxon>
        <taxon>Gigaspora</taxon>
    </lineage>
</organism>